<organism evidence="2">
    <name type="scientific">Leptocylindrus aporus</name>
    <dbReference type="NCBI Taxonomy" id="1398097"/>
    <lineage>
        <taxon>Eukaryota</taxon>
        <taxon>Sar</taxon>
        <taxon>Stramenopiles</taxon>
        <taxon>Ochrophyta</taxon>
        <taxon>Bacillariophyta</taxon>
        <taxon>Coscinodiscophyceae</taxon>
        <taxon>Chaetocerotophycidae</taxon>
        <taxon>Leptocylindrales</taxon>
        <taxon>Leptocylindraceae</taxon>
        <taxon>Leptocylindrus</taxon>
    </lineage>
</organism>
<feature type="transmembrane region" description="Helical" evidence="1">
    <location>
        <begin position="101"/>
        <end position="121"/>
    </location>
</feature>
<proteinExistence type="predicted"/>
<keyword evidence="1" id="KW-0472">Membrane</keyword>
<sequence length="1218" mass="136051">MSYQNPSFNAEEVHSFIQPGDSRKQSRSNSNQQWRYATVALLAIVATVAVLTPGDENYNKSPLPIEGIASPSIVKSVVPPEGRLFDDINRYVLKDYDNKKAFSDFLAGVAGIFGIPMWSFFVNRGQGIASFGVVSKDEPLMQYSSANEAYQLTPFWGFRTFLQGTRDGVSFLTEPFSPATAKTDDPEDAGRPDRYMYVGTADMEVQEIDYMNGVETSATYFLLPDEPFSAFVRRTTIRNLDDTSPLTLSILDGLAKIEPKGGPLWNMLTNIGRTLEGWFEVVHFNGDLSMPLYKMSSEPSDSASVTIEQGAHYVMSFIEGEENSLLPIVYDTGKVFGYGTSLEYPRELESTSIADILKKPQYGSATTSSSFTAVDSLTLSPGESVTIASFYGAVDLVDDVAGIKDIITAPGFVKSKLDRSREIINQLTAGVATNTGNHLFNGHVRQMMLDNGLRGGIPIMLGDVDDSTKGLSTDEDPRVKVFHTFSRIHGDLERDYNWFVLDPTYFSQGPGNYRDIAQNRRNDVIFQPRVGSFDILEFLSYIQADAYEPLTVEAIAFKVADKSKAEAIANKSVGTELEVLGHWNQLVDILSNGFVRPGQLFQLLKQLGIPNKMTNWDFINLVMAESEYTPMAQYGTGFWADHWDYYIDLIEAFIMVFPDKEEEVMYDYELKYFYSPATVKPRSEKYILDYTFDYKSKHVMQLDATYWDNSKIEVQKQYLDKSTGREGIAANWQSSENGDAFKSSPLEKLFLLGSMKYATRDAYGMGVEYEGGRPGWNDAMNGLVGMVGSGMPETYELMMLLKYVDSVLEKYGRPINIPSELGDMIVKVNAALDTLEESGYTDADDLSRDVPAELFDYWNTVATAREDYRATVRYSFSGKTTEISAGDASAMIKRWMSQIDLGIARALKIGSQGYGDDGHSGISPCYFSYDVTKWVENGGHGPKGRPTVDALAMKVGSFPLFLEGPTRYSKTIQDDKAKMLDMYGKVLNSGLRDEELKAYFISASLEGQNPSMGRMMAFSPGWLENQSIWTHMSYKYYLQLIRGGLFEEFFWEMKNGGMLPFMDPDVYGRSLMECSSFLASSAFPDPDRHGEGFLARLSGSTAEFMSIYSLMMIGPEPYFVDDNGILNLQLVPALPLWLFQSDVGEDADVLSIDFLLFSAVKVTYFNTNKTNLYRVPPSKYIVNFKDGTTQEFDGPSIAGDVAVAIRRVVTVDSIDVYM</sequence>
<feature type="transmembrane region" description="Helical" evidence="1">
    <location>
        <begin position="34"/>
        <end position="52"/>
    </location>
</feature>
<evidence type="ECO:0000256" key="1">
    <source>
        <dbReference type="SAM" id="Phobius"/>
    </source>
</evidence>
<protein>
    <submittedName>
        <fullName evidence="2">Uncharacterized protein</fullName>
    </submittedName>
</protein>
<dbReference type="EMBL" id="HBEU01000820">
    <property type="protein sequence ID" value="CAD8574396.1"/>
    <property type="molecule type" value="Transcribed_RNA"/>
</dbReference>
<keyword evidence="1" id="KW-1133">Transmembrane helix</keyword>
<reference evidence="2" key="1">
    <citation type="submission" date="2021-01" db="EMBL/GenBank/DDBJ databases">
        <authorList>
            <person name="Corre E."/>
            <person name="Pelletier E."/>
            <person name="Niang G."/>
            <person name="Scheremetjew M."/>
            <person name="Finn R."/>
            <person name="Kale V."/>
            <person name="Holt S."/>
            <person name="Cochrane G."/>
            <person name="Meng A."/>
            <person name="Brown T."/>
            <person name="Cohen L."/>
        </authorList>
    </citation>
    <scope>NUCLEOTIDE SEQUENCE</scope>
    <source>
        <strain evidence="2">B651</strain>
    </source>
</reference>
<evidence type="ECO:0000313" key="2">
    <source>
        <dbReference type="EMBL" id="CAD8574396.1"/>
    </source>
</evidence>
<keyword evidence="1" id="KW-0812">Transmembrane</keyword>
<name>A0A7S0KB68_9STRA</name>
<gene>
    <name evidence="2" type="ORF">LDAN0322_LOCUS541</name>
</gene>
<accession>A0A7S0KB68</accession>
<dbReference type="AlphaFoldDB" id="A0A7S0KB68"/>